<protein>
    <submittedName>
        <fullName evidence="2">Crp/Fnr family transcriptional regulator</fullName>
    </submittedName>
</protein>
<dbReference type="Pfam" id="PF00027">
    <property type="entry name" value="cNMP_binding"/>
    <property type="match status" value="1"/>
</dbReference>
<reference evidence="2" key="1">
    <citation type="submission" date="2021-02" db="EMBL/GenBank/DDBJ databases">
        <title>Fulvivirga sp. S481 isolated from sea water.</title>
        <authorList>
            <person name="Bae S.S."/>
            <person name="Baek K."/>
        </authorList>
    </citation>
    <scope>NUCLEOTIDE SEQUENCE</scope>
    <source>
        <strain evidence="2">S481</strain>
    </source>
</reference>
<evidence type="ECO:0000313" key="3">
    <source>
        <dbReference type="Proteomes" id="UP000662783"/>
    </source>
</evidence>
<dbReference type="RefSeq" id="WP_205722358.1">
    <property type="nucleotide sequence ID" value="NZ_CP070608.1"/>
</dbReference>
<evidence type="ECO:0000259" key="1">
    <source>
        <dbReference type="PROSITE" id="PS50042"/>
    </source>
</evidence>
<dbReference type="InterPro" id="IPR014710">
    <property type="entry name" value="RmlC-like_jellyroll"/>
</dbReference>
<dbReference type="EMBL" id="CP070608">
    <property type="protein sequence ID" value="QSE97850.1"/>
    <property type="molecule type" value="Genomic_DNA"/>
</dbReference>
<dbReference type="InterPro" id="IPR000595">
    <property type="entry name" value="cNMP-bd_dom"/>
</dbReference>
<accession>A0A974WKI8</accession>
<dbReference type="AlphaFoldDB" id="A0A974WKI8"/>
<name>A0A974WKI8_9BACT</name>
<gene>
    <name evidence="2" type="ORF">JR347_01815</name>
</gene>
<dbReference type="Gene3D" id="2.60.120.10">
    <property type="entry name" value="Jelly Rolls"/>
    <property type="match status" value="1"/>
</dbReference>
<keyword evidence="3" id="KW-1185">Reference proteome</keyword>
<dbReference type="PROSITE" id="PS50042">
    <property type="entry name" value="CNMP_BINDING_3"/>
    <property type="match status" value="1"/>
</dbReference>
<organism evidence="2 3">
    <name type="scientific">Fulvivirga lutea</name>
    <dbReference type="NCBI Taxonomy" id="2810512"/>
    <lineage>
        <taxon>Bacteria</taxon>
        <taxon>Pseudomonadati</taxon>
        <taxon>Bacteroidota</taxon>
        <taxon>Cytophagia</taxon>
        <taxon>Cytophagales</taxon>
        <taxon>Fulvivirgaceae</taxon>
        <taxon>Fulvivirga</taxon>
    </lineage>
</organism>
<evidence type="ECO:0000313" key="2">
    <source>
        <dbReference type="EMBL" id="QSE97850.1"/>
    </source>
</evidence>
<proteinExistence type="predicted"/>
<dbReference type="CDD" id="cd00038">
    <property type="entry name" value="CAP_ED"/>
    <property type="match status" value="1"/>
</dbReference>
<dbReference type="SUPFAM" id="SSF51206">
    <property type="entry name" value="cAMP-binding domain-like"/>
    <property type="match status" value="1"/>
</dbReference>
<dbReference type="InterPro" id="IPR018490">
    <property type="entry name" value="cNMP-bd_dom_sf"/>
</dbReference>
<dbReference type="Proteomes" id="UP000662783">
    <property type="component" value="Chromosome"/>
</dbReference>
<feature type="domain" description="Cyclic nucleotide-binding" evidence="1">
    <location>
        <begin position="36"/>
        <end position="116"/>
    </location>
</feature>
<sequence>MSQENHKTFRALYKSVLGKEHMLDEELPFKVTKRIFKRKDIVTAYGDVENEVYFMNSGIVEMTIKAYTSEKIIDFFFTGEMFCALTSFLNQIPSDVQITALEECLVESINRDELMKAYENSIDVNKFGRIITEQAYLRKSNREKDFLSKTVEERYSTMYESHSKYLANIPVNKVAKYLGIHPESLSRIRKKLIS</sequence>
<dbReference type="KEGG" id="fuv:JR347_01815"/>